<dbReference type="PANTHER" id="PTHR43649">
    <property type="entry name" value="ARABINOSE-BINDING PROTEIN-RELATED"/>
    <property type="match status" value="1"/>
</dbReference>
<sequence length="491" mass="53786">MRQEPLFLLFFRLNVPLFSRFILLIVGLRRAVNHIQGRVSMRNQKVRLLMSSVFVIALLSGCASPSGGGSTNKAAAETEKPVASAKTDDRKLDLLVPNYYNDTEKKLWEKVVNKFKELNPDIQVELVAGEVRVESGKLTTMLQSGVTPPDAILINAGPGRVKTLSDVNLIKPLNDLYTKNKWEEQLRPTAYELIAGDDTIYEVPHSLDAIMVFYNKDIFEKHGVQAPATQAEFMTMLEKLKAAGESPITVGARNGYAIGWLFSNIMESVAGREEVEKLIYADGKWNDPAFIKAAETLKDWVDQGFIPKEAVTLTQADSKFSFLSKKAAMEVEGTYLISDLADQKLEDSVATFTMPSFIEGKTASPTGGVGLTWVVPTKAEDEELAETWLNFVLSKDFSAITLGDPTYNLIPASSSSATIQPAGPVLAQAIKDIENGFGYNPTVFIGPEAKEAYYQNLQGLVGGLVTPKQAMDNIEAGAAKDRAAGYQVKKK</sequence>
<evidence type="ECO:0000256" key="2">
    <source>
        <dbReference type="ARBA" id="ARBA00022448"/>
    </source>
</evidence>
<evidence type="ECO:0000313" key="4">
    <source>
        <dbReference type="Proteomes" id="UP000215145"/>
    </source>
</evidence>
<accession>A0A229P508</accession>
<evidence type="ECO:0000313" key="3">
    <source>
        <dbReference type="EMBL" id="OXM17005.1"/>
    </source>
</evidence>
<comment type="caution">
    <text evidence="3">The sequence shown here is derived from an EMBL/GenBank/DDBJ whole genome shotgun (WGS) entry which is preliminary data.</text>
</comment>
<dbReference type="Gene3D" id="3.40.190.10">
    <property type="entry name" value="Periplasmic binding protein-like II"/>
    <property type="match status" value="2"/>
</dbReference>
<dbReference type="PANTHER" id="PTHR43649:SF29">
    <property type="entry name" value="OSMOPROTECTIVE COMPOUNDS-BINDING PROTEIN GGTB"/>
    <property type="match status" value="1"/>
</dbReference>
<evidence type="ECO:0008006" key="5">
    <source>
        <dbReference type="Google" id="ProtNLM"/>
    </source>
</evidence>
<dbReference type="InterPro" id="IPR006059">
    <property type="entry name" value="SBP"/>
</dbReference>
<name>A0A229P508_9BACL</name>
<dbReference type="AlphaFoldDB" id="A0A229P508"/>
<dbReference type="Proteomes" id="UP000215145">
    <property type="component" value="Unassembled WGS sequence"/>
</dbReference>
<keyword evidence="4" id="KW-1185">Reference proteome</keyword>
<dbReference type="InterPro" id="IPR050490">
    <property type="entry name" value="Bact_solute-bd_prot1"/>
</dbReference>
<evidence type="ECO:0000256" key="1">
    <source>
        <dbReference type="ARBA" id="ARBA00008520"/>
    </source>
</evidence>
<organism evidence="3 4">
    <name type="scientific">Paenibacillus herberti</name>
    <dbReference type="NCBI Taxonomy" id="1619309"/>
    <lineage>
        <taxon>Bacteria</taxon>
        <taxon>Bacillati</taxon>
        <taxon>Bacillota</taxon>
        <taxon>Bacilli</taxon>
        <taxon>Bacillales</taxon>
        <taxon>Paenibacillaceae</taxon>
        <taxon>Paenibacillus</taxon>
    </lineage>
</organism>
<dbReference type="OrthoDB" id="9798191at2"/>
<protein>
    <recommendedName>
        <fullName evidence="5">ABC transporter substrate-binding protein</fullName>
    </recommendedName>
</protein>
<keyword evidence="2" id="KW-0813">Transport</keyword>
<proteinExistence type="inferred from homology"/>
<dbReference type="SUPFAM" id="SSF53850">
    <property type="entry name" value="Periplasmic binding protein-like II"/>
    <property type="match status" value="1"/>
</dbReference>
<dbReference type="EMBL" id="NMUQ01000001">
    <property type="protein sequence ID" value="OXM17005.1"/>
    <property type="molecule type" value="Genomic_DNA"/>
</dbReference>
<reference evidence="3 4" key="1">
    <citation type="submission" date="2017-07" db="EMBL/GenBank/DDBJ databases">
        <title>Paenibacillus herberti R33 genome sequencing and assembly.</title>
        <authorList>
            <person name="Su W."/>
        </authorList>
    </citation>
    <scope>NUCLEOTIDE SEQUENCE [LARGE SCALE GENOMIC DNA]</scope>
    <source>
        <strain evidence="3 4">R33</strain>
    </source>
</reference>
<comment type="similarity">
    <text evidence="1">Belongs to the bacterial solute-binding protein 1 family.</text>
</comment>
<dbReference type="Pfam" id="PF01547">
    <property type="entry name" value="SBP_bac_1"/>
    <property type="match status" value="1"/>
</dbReference>
<gene>
    <name evidence="3" type="ORF">CGZ75_10335</name>
</gene>